<reference evidence="3 4" key="1">
    <citation type="submission" date="2022-10" db="EMBL/GenBank/DDBJ databases">
        <title>The complete genomes of actinobacterial strains from the NBC collection.</title>
        <authorList>
            <person name="Joergensen T.S."/>
            <person name="Alvarez Arevalo M."/>
            <person name="Sterndorff E.B."/>
            <person name="Faurdal D."/>
            <person name="Vuksanovic O."/>
            <person name="Mourched A.-S."/>
            <person name="Charusanti P."/>
            <person name="Shaw S."/>
            <person name="Blin K."/>
            <person name="Weber T."/>
        </authorList>
    </citation>
    <scope>NUCLEOTIDE SEQUENCE [LARGE SCALE GENOMIC DNA]</scope>
    <source>
        <strain evidence="3 4">NBC_00319</strain>
    </source>
</reference>
<accession>A0AAU4K4P0</accession>
<comment type="similarity">
    <text evidence="2">Belongs to the TacA antitoxin family.</text>
</comment>
<evidence type="ECO:0000256" key="1">
    <source>
        <dbReference type="ARBA" id="ARBA00022649"/>
    </source>
</evidence>
<sequence length="90" mass="9970">MTTTKTKRIELRAEEEIFDRIQRAASVVHEPASEFVRKAAAERANEILRQDLITVMEADQFDSLMASLDDAGAAPGLAAAARKPAVFKRR</sequence>
<dbReference type="Pfam" id="PF08681">
    <property type="entry name" value="TacA1"/>
    <property type="match status" value="1"/>
</dbReference>
<dbReference type="SUPFAM" id="SSF47598">
    <property type="entry name" value="Ribbon-helix-helix"/>
    <property type="match status" value="1"/>
</dbReference>
<evidence type="ECO:0000313" key="3">
    <source>
        <dbReference type="EMBL" id="WUM20957.1"/>
    </source>
</evidence>
<evidence type="ECO:0000313" key="4">
    <source>
        <dbReference type="Proteomes" id="UP001432128"/>
    </source>
</evidence>
<proteinExistence type="inferred from homology"/>
<dbReference type="InterPro" id="IPR010985">
    <property type="entry name" value="Ribbon_hlx_hlx"/>
</dbReference>
<gene>
    <name evidence="3" type="ORF">OG579_03815</name>
</gene>
<evidence type="ECO:0000256" key="2">
    <source>
        <dbReference type="ARBA" id="ARBA00049988"/>
    </source>
</evidence>
<dbReference type="InterPro" id="IPR014795">
    <property type="entry name" value="TacA_1-like"/>
</dbReference>
<keyword evidence="4" id="KW-1185">Reference proteome</keyword>
<protein>
    <submittedName>
        <fullName evidence="3">DUF1778 domain-containing protein</fullName>
    </submittedName>
</protein>
<dbReference type="Gene3D" id="1.20.5.780">
    <property type="entry name" value="Single helix bin"/>
    <property type="match status" value="1"/>
</dbReference>
<dbReference type="GO" id="GO:0006355">
    <property type="term" value="P:regulation of DNA-templated transcription"/>
    <property type="evidence" value="ECO:0007669"/>
    <property type="project" value="InterPro"/>
</dbReference>
<dbReference type="KEGG" id="whr:OG579_03815"/>
<keyword evidence="1" id="KW-1277">Toxin-antitoxin system</keyword>
<organism evidence="3 4">
    <name type="scientific">Williamsia herbipolensis</name>
    <dbReference type="NCBI Taxonomy" id="1603258"/>
    <lineage>
        <taxon>Bacteria</taxon>
        <taxon>Bacillati</taxon>
        <taxon>Actinomycetota</taxon>
        <taxon>Actinomycetes</taxon>
        <taxon>Mycobacteriales</taxon>
        <taxon>Nocardiaceae</taxon>
        <taxon>Williamsia</taxon>
    </lineage>
</organism>
<name>A0AAU4K4P0_9NOCA</name>
<dbReference type="RefSeq" id="WP_328858149.1">
    <property type="nucleotide sequence ID" value="NZ_CP108021.1"/>
</dbReference>
<dbReference type="AlphaFoldDB" id="A0AAU4K4P0"/>
<dbReference type="EMBL" id="CP108021">
    <property type="protein sequence ID" value="WUM20957.1"/>
    <property type="molecule type" value="Genomic_DNA"/>
</dbReference>
<dbReference type="Proteomes" id="UP001432128">
    <property type="component" value="Chromosome"/>
</dbReference>